<dbReference type="GO" id="GO:0003677">
    <property type="term" value="F:DNA binding"/>
    <property type="evidence" value="ECO:0007669"/>
    <property type="project" value="InterPro"/>
</dbReference>
<dbReference type="GO" id="GO:0006310">
    <property type="term" value="P:DNA recombination"/>
    <property type="evidence" value="ECO:0007669"/>
    <property type="project" value="UniProtKB-KW"/>
</dbReference>
<feature type="domain" description="Tyr recombinase" evidence="2">
    <location>
        <begin position="1"/>
        <end position="53"/>
    </location>
</feature>
<dbReference type="Pfam" id="PF00589">
    <property type="entry name" value="Phage_integrase"/>
    <property type="match status" value="1"/>
</dbReference>
<evidence type="ECO:0000313" key="3">
    <source>
        <dbReference type="EMBL" id="MPN56087.1"/>
    </source>
</evidence>
<dbReference type="PROSITE" id="PS51898">
    <property type="entry name" value="TYR_RECOMBINASE"/>
    <property type="match status" value="1"/>
</dbReference>
<gene>
    <name evidence="3" type="primary">xerD_124</name>
    <name evidence="3" type="ORF">SDC9_203773</name>
</gene>
<proteinExistence type="predicted"/>
<dbReference type="SUPFAM" id="SSF56349">
    <property type="entry name" value="DNA breaking-rejoining enzymes"/>
    <property type="match status" value="1"/>
</dbReference>
<evidence type="ECO:0000256" key="1">
    <source>
        <dbReference type="ARBA" id="ARBA00023172"/>
    </source>
</evidence>
<dbReference type="InterPro" id="IPR002104">
    <property type="entry name" value="Integrase_catalytic"/>
</dbReference>
<keyword evidence="1" id="KW-0233">DNA recombination</keyword>
<dbReference type="InterPro" id="IPR011010">
    <property type="entry name" value="DNA_brk_join_enz"/>
</dbReference>
<comment type="caution">
    <text evidence="3">The sequence shown here is derived from an EMBL/GenBank/DDBJ whole genome shotgun (WGS) entry which is preliminary data.</text>
</comment>
<accession>A0A645IY64</accession>
<dbReference type="GO" id="GO:0015074">
    <property type="term" value="P:DNA integration"/>
    <property type="evidence" value="ECO:0007669"/>
    <property type="project" value="InterPro"/>
</dbReference>
<dbReference type="AlphaFoldDB" id="A0A645IY64"/>
<name>A0A645IY64_9ZZZZ</name>
<organism evidence="3">
    <name type="scientific">bioreactor metagenome</name>
    <dbReference type="NCBI Taxonomy" id="1076179"/>
    <lineage>
        <taxon>unclassified sequences</taxon>
        <taxon>metagenomes</taxon>
        <taxon>ecological metagenomes</taxon>
    </lineage>
</organism>
<dbReference type="Gene3D" id="1.10.443.10">
    <property type="entry name" value="Intergrase catalytic core"/>
    <property type="match status" value="1"/>
</dbReference>
<reference evidence="3" key="1">
    <citation type="submission" date="2019-08" db="EMBL/GenBank/DDBJ databases">
        <authorList>
            <person name="Kucharzyk K."/>
            <person name="Murdoch R.W."/>
            <person name="Higgins S."/>
            <person name="Loffler F."/>
        </authorList>
    </citation>
    <scope>NUCLEOTIDE SEQUENCE</scope>
</reference>
<dbReference type="EMBL" id="VSSQ01126057">
    <property type="protein sequence ID" value="MPN56087.1"/>
    <property type="molecule type" value="Genomic_DNA"/>
</dbReference>
<protein>
    <submittedName>
        <fullName evidence="3">Tyrosine recombinase XerD</fullName>
    </submittedName>
</protein>
<evidence type="ECO:0000259" key="2">
    <source>
        <dbReference type="PROSITE" id="PS51898"/>
    </source>
</evidence>
<sequence>MHVHDLRHANASLLINMGVPVKVIAEHLGHVNTSTTENIYAHVFNETKVQASDAISRALASNG</sequence>
<dbReference type="InterPro" id="IPR013762">
    <property type="entry name" value="Integrase-like_cat_sf"/>
</dbReference>